<dbReference type="EMBL" id="ASGZ01000060">
    <property type="protein sequence ID" value="ESP87334.1"/>
    <property type="molecule type" value="Genomic_DNA"/>
</dbReference>
<sequence length="219" mass="24684">MSLVAVVRLPAEEFALSRTLTALPDAEFECERVVETGDGVVMPLLWARGADREELESAFDDDPTVDNWELLVDLDGRWLYQMDWIDDVQMLFYMLTNTGGTVLDMHGVSDEWMLRILFPDDGDLGDTRQFCDQRNLTFDVVTTREMEGEPSGRFGLTAGQIQALRAACTAGYFEIPRRATLEEVAEDLDISHQALSERLRRGHNALIQDTVLTGPLPEK</sequence>
<dbReference type="OrthoDB" id="202021at2157"/>
<organism evidence="5 6">
    <name type="scientific">Candidatus Halobonum tyrrellensis G22</name>
    <dbReference type="NCBI Taxonomy" id="1324957"/>
    <lineage>
        <taxon>Archaea</taxon>
        <taxon>Methanobacteriati</taxon>
        <taxon>Methanobacteriota</taxon>
        <taxon>Stenosarchaea group</taxon>
        <taxon>Halobacteria</taxon>
        <taxon>Halobacteriales</taxon>
        <taxon>Haloferacaceae</taxon>
        <taxon>Candidatus Halobonum</taxon>
    </lineage>
</organism>
<evidence type="ECO:0000256" key="1">
    <source>
        <dbReference type="ARBA" id="ARBA00023015"/>
    </source>
</evidence>
<dbReference type="InterPro" id="IPR007050">
    <property type="entry name" value="HTH_bacterioopsin"/>
</dbReference>
<proteinExistence type="predicted"/>
<evidence type="ECO:0000313" key="5">
    <source>
        <dbReference type="EMBL" id="ESP87334.1"/>
    </source>
</evidence>
<keyword evidence="6" id="KW-1185">Reference proteome</keyword>
<protein>
    <submittedName>
        <fullName evidence="5">DNA binding domain-containing protein</fullName>
    </submittedName>
</protein>
<dbReference type="PANTHER" id="PTHR34236">
    <property type="entry name" value="DIMETHYL SULFOXIDE REDUCTASE TRANSCRIPTIONAL ACTIVATOR"/>
    <property type="match status" value="1"/>
</dbReference>
<dbReference type="STRING" id="1324957.K933_14648"/>
<dbReference type="Proteomes" id="UP000017840">
    <property type="component" value="Unassembled WGS sequence"/>
</dbReference>
<accession>V4HHJ9</accession>
<dbReference type="Pfam" id="PF04967">
    <property type="entry name" value="HTH_10"/>
    <property type="match status" value="1"/>
</dbReference>
<dbReference type="AlphaFoldDB" id="V4HHJ9"/>
<dbReference type="eggNOG" id="arCOG02280">
    <property type="taxonomic scope" value="Archaea"/>
</dbReference>
<comment type="caution">
    <text evidence="5">The sequence shown here is derived from an EMBL/GenBank/DDBJ whole genome shotgun (WGS) entry which is preliminary data.</text>
</comment>
<feature type="domain" description="HTH bat-type" evidence="3">
    <location>
        <begin position="156"/>
        <end position="207"/>
    </location>
</feature>
<evidence type="ECO:0000259" key="3">
    <source>
        <dbReference type="Pfam" id="PF04967"/>
    </source>
</evidence>
<dbReference type="RefSeq" id="WP_023395503.1">
    <property type="nucleotide sequence ID" value="NZ_ASGZ01000060.1"/>
</dbReference>
<evidence type="ECO:0000313" key="6">
    <source>
        <dbReference type="Proteomes" id="UP000017840"/>
    </source>
</evidence>
<evidence type="ECO:0000256" key="2">
    <source>
        <dbReference type="ARBA" id="ARBA00023163"/>
    </source>
</evidence>
<name>V4HHJ9_9EURY</name>
<dbReference type="PANTHER" id="PTHR34236:SF1">
    <property type="entry name" value="DIMETHYL SULFOXIDE REDUCTASE TRANSCRIPTIONAL ACTIVATOR"/>
    <property type="match status" value="1"/>
</dbReference>
<keyword evidence="2" id="KW-0804">Transcription</keyword>
<evidence type="ECO:0000259" key="4">
    <source>
        <dbReference type="Pfam" id="PF15915"/>
    </source>
</evidence>
<keyword evidence="1" id="KW-0805">Transcription regulation</keyword>
<reference evidence="5 6" key="1">
    <citation type="journal article" date="2013" name="Genome Announc.">
        <title>Draft Genome Sequence of 'Candidatus Halobonum tyrrellensis' Strain G22, Isolated from the Hypersaline Waters of Lake Tyrrell, Australia.</title>
        <authorList>
            <person name="Ugalde J.A."/>
            <person name="Narasingarao P."/>
            <person name="Kuo S."/>
            <person name="Podell S."/>
            <person name="Allen E.E."/>
        </authorList>
    </citation>
    <scope>NUCLEOTIDE SEQUENCE [LARGE SCALE GENOMIC DNA]</scope>
    <source>
        <strain evidence="5 6">G22</strain>
    </source>
</reference>
<gene>
    <name evidence="5" type="ORF">K933_14648</name>
</gene>
<feature type="domain" description="Bacterioopsin transcriptional activator GAF and HTH associated" evidence="4">
    <location>
        <begin position="13"/>
        <end position="151"/>
    </location>
</feature>
<dbReference type="InterPro" id="IPR031803">
    <property type="entry name" value="BAT_GAF/HTH-assoc"/>
</dbReference>
<dbReference type="Pfam" id="PF15915">
    <property type="entry name" value="BAT"/>
    <property type="match status" value="1"/>
</dbReference>